<keyword evidence="12" id="KW-0442">Lipid degradation</keyword>
<evidence type="ECO:0000256" key="7">
    <source>
        <dbReference type="ARBA" id="ARBA00022622"/>
    </source>
</evidence>
<evidence type="ECO:0000256" key="5">
    <source>
        <dbReference type="ARBA" id="ARBA00022475"/>
    </source>
</evidence>
<evidence type="ECO:0000256" key="3">
    <source>
        <dbReference type="ARBA" id="ARBA00010594"/>
    </source>
</evidence>
<evidence type="ECO:0000256" key="16">
    <source>
        <dbReference type="ARBA" id="ARBA00023180"/>
    </source>
</evidence>
<evidence type="ECO:0000256" key="13">
    <source>
        <dbReference type="ARBA" id="ARBA00023098"/>
    </source>
</evidence>
<keyword evidence="17" id="KW-0449">Lipoprotein</keyword>
<keyword evidence="10" id="KW-0378">Hydrolase</keyword>
<evidence type="ECO:0000256" key="29">
    <source>
        <dbReference type="ARBA" id="ARBA00048703"/>
    </source>
</evidence>
<dbReference type="PANTHER" id="PTHR10151">
    <property type="entry name" value="ECTONUCLEOTIDE PYROPHOSPHATASE/PHOSPHODIESTERASE"/>
    <property type="match status" value="1"/>
</dbReference>
<evidence type="ECO:0000256" key="2">
    <source>
        <dbReference type="ARBA" id="ARBA00004609"/>
    </source>
</evidence>
<evidence type="ECO:0000256" key="15">
    <source>
        <dbReference type="ARBA" id="ARBA00023157"/>
    </source>
</evidence>
<evidence type="ECO:0000256" key="18">
    <source>
        <dbReference type="ARBA" id="ARBA00031167"/>
    </source>
</evidence>
<sequence>MPSICEYDAEKSGSKIFEETNVLERFHALSEELGNLNLLLVCPHGYMDVPGANNKILDYYVDMNLIETTIGVGAIKQLKTSEANAEQVYIQLRHISPIPGVKIYRTSKNADEIPEWYLYQESDVVPQLVLIATPGYAIYTLEETKQIPRPSNTETKAGLSGYNNEYPEMLGLFLARGPSKCY</sequence>
<evidence type="ECO:0000256" key="17">
    <source>
        <dbReference type="ARBA" id="ARBA00023288"/>
    </source>
</evidence>
<evidence type="ECO:0000256" key="24">
    <source>
        <dbReference type="ARBA" id="ARBA00047494"/>
    </source>
</evidence>
<keyword evidence="5" id="KW-1003">Cell membrane</keyword>
<comment type="function">
    <text evidence="20">Choline-specific glycerophosphodiesterase that hydrolyzes glycerophosphocholine (GPC) and lysophosphatidylcholine (LPC) and contributes to supplying choline to the cells. Has a preference for LPC with short (12:0 and 14:0) or polyunsaturated (18:2 and 20:4) fatty acids. In vitro, hydrolyzes only choline-containing lysophospholipids, such as sphingosylphosphorylcholine (SPC), platelet-activating factor (PAF) and lysoPAF, but not other lysophospholipids.</text>
</comment>
<dbReference type="GO" id="GO:0046872">
    <property type="term" value="F:metal ion binding"/>
    <property type="evidence" value="ECO:0007669"/>
    <property type="project" value="UniProtKB-KW"/>
</dbReference>
<protein>
    <recommendedName>
        <fullName evidence="4">glycerophosphocholine cholinephosphodiesterase</fullName>
        <ecNumber evidence="4">3.1.4.38</ecNumber>
    </recommendedName>
    <alternativeName>
        <fullName evidence="19">Choline-specific glycerophosphodiester phosphodiesterase</fullName>
    </alternativeName>
    <alternativeName>
        <fullName evidence="18">Ectonucleotide pyrophosphatase/phosphodiesterase family member 6</fullName>
    </alternativeName>
</protein>
<keyword evidence="33" id="KW-1185">Reference proteome</keyword>
<evidence type="ECO:0000256" key="22">
    <source>
        <dbReference type="ARBA" id="ARBA00047322"/>
    </source>
</evidence>
<comment type="subcellular location">
    <subcellularLocation>
        <location evidence="2">Cell membrane</location>
        <topology evidence="2">Lipid-anchor</topology>
        <topology evidence="2">GPI-anchor</topology>
    </subcellularLocation>
</comment>
<evidence type="ECO:0000256" key="1">
    <source>
        <dbReference type="ARBA" id="ARBA00001947"/>
    </source>
</evidence>
<dbReference type="SUPFAM" id="SSF53649">
    <property type="entry name" value="Alkaline phosphatase-like"/>
    <property type="match status" value="1"/>
</dbReference>
<keyword evidence="7" id="KW-0336">GPI-anchor</keyword>
<keyword evidence="14" id="KW-0472">Membrane</keyword>
<dbReference type="GO" id="GO:0098552">
    <property type="term" value="C:side of membrane"/>
    <property type="evidence" value="ECO:0007669"/>
    <property type="project" value="UniProtKB-KW"/>
</dbReference>
<evidence type="ECO:0000256" key="9">
    <source>
        <dbReference type="ARBA" id="ARBA00022729"/>
    </source>
</evidence>
<evidence type="ECO:0000256" key="23">
    <source>
        <dbReference type="ARBA" id="ARBA00047482"/>
    </source>
</evidence>
<organism evidence="34">
    <name type="scientific">Enterobius vermicularis</name>
    <name type="common">Human pinworm</name>
    <dbReference type="NCBI Taxonomy" id="51028"/>
    <lineage>
        <taxon>Eukaryota</taxon>
        <taxon>Metazoa</taxon>
        <taxon>Ecdysozoa</taxon>
        <taxon>Nematoda</taxon>
        <taxon>Chromadorea</taxon>
        <taxon>Rhabditida</taxon>
        <taxon>Spirurina</taxon>
        <taxon>Oxyuridomorpha</taxon>
        <taxon>Oxyuroidea</taxon>
        <taxon>Oxyuridae</taxon>
        <taxon>Enterobius</taxon>
    </lineage>
</organism>
<comment type="catalytic activity">
    <reaction evidence="27">
        <text>1-hexadecanoyl-sn-glycero-3-phosphocholine + H2O = 1-hexadecanoyl-sn-glycerol + phosphocholine + H(+)</text>
        <dbReference type="Rhea" id="RHEA:41119"/>
        <dbReference type="ChEBI" id="CHEBI:15377"/>
        <dbReference type="ChEBI" id="CHEBI:15378"/>
        <dbReference type="ChEBI" id="CHEBI:72998"/>
        <dbReference type="ChEBI" id="CHEBI:75542"/>
        <dbReference type="ChEBI" id="CHEBI:295975"/>
    </reaction>
    <physiologicalReaction direction="left-to-right" evidence="27">
        <dbReference type="Rhea" id="RHEA:41120"/>
    </physiologicalReaction>
</comment>
<keyword evidence="8" id="KW-0479">Metal-binding</keyword>
<dbReference type="GO" id="GO:0016042">
    <property type="term" value="P:lipid catabolic process"/>
    <property type="evidence" value="ECO:0007669"/>
    <property type="project" value="UniProtKB-KW"/>
</dbReference>
<comment type="catalytic activity">
    <reaction evidence="30">
        <text>1-(9Z,12Z)-octadecadienoyl-sn-glycero-3-phosphocholine + H2O = 1-(9Z,12Z-octadecadienoyl)-sn-glycerol + phosphocholine + H(+)</text>
        <dbReference type="Rhea" id="RHEA:41115"/>
        <dbReference type="ChEBI" id="CHEBI:15377"/>
        <dbReference type="ChEBI" id="CHEBI:15378"/>
        <dbReference type="ChEBI" id="CHEBI:28733"/>
        <dbReference type="ChEBI" id="CHEBI:75561"/>
        <dbReference type="ChEBI" id="CHEBI:295975"/>
    </reaction>
    <physiologicalReaction direction="left-to-right" evidence="30">
        <dbReference type="Rhea" id="RHEA:41116"/>
    </physiologicalReaction>
</comment>
<dbReference type="Gene3D" id="3.40.720.10">
    <property type="entry name" value="Alkaline Phosphatase, subunit A"/>
    <property type="match status" value="1"/>
</dbReference>
<evidence type="ECO:0000256" key="4">
    <source>
        <dbReference type="ARBA" id="ARBA00012318"/>
    </source>
</evidence>
<dbReference type="EC" id="3.1.4.38" evidence="4"/>
<evidence type="ECO:0000256" key="10">
    <source>
        <dbReference type="ARBA" id="ARBA00022801"/>
    </source>
</evidence>
<dbReference type="GO" id="GO:0047390">
    <property type="term" value="F:glycerophosphocholine cholinephosphodiesterase activity"/>
    <property type="evidence" value="ECO:0007669"/>
    <property type="project" value="UniProtKB-EC"/>
</dbReference>
<dbReference type="AlphaFoldDB" id="A0A0N4VQA7"/>
<dbReference type="STRING" id="51028.A0A0N4VQA7"/>
<comment type="catalytic activity">
    <reaction evidence="22">
        <text>1-(9Z-octadecenoyl)-sn-glycero-3-phosphocholine + H2O = 1-(9Z-octadecenoyl)-sn-glycerol + phosphocholine + H(+)</text>
        <dbReference type="Rhea" id="RHEA:41091"/>
        <dbReference type="ChEBI" id="CHEBI:15377"/>
        <dbReference type="ChEBI" id="CHEBI:15378"/>
        <dbReference type="ChEBI" id="CHEBI:28610"/>
        <dbReference type="ChEBI" id="CHEBI:75757"/>
        <dbReference type="ChEBI" id="CHEBI:295975"/>
    </reaction>
    <physiologicalReaction direction="left-to-right" evidence="22">
        <dbReference type="Rhea" id="RHEA:41092"/>
    </physiologicalReaction>
</comment>
<comment type="catalytic activity">
    <reaction evidence="31">
        <text>1-(5Z,8Z,11Z,14Z-eicosatetraenoyl)-sn-glycero-3-phosphocholine + H2O = 1-(5Z,8Z,11Z,14Z-eicosatetraenoyl)-sn-glycerol + phosphocholine + H(+)</text>
        <dbReference type="Rhea" id="RHEA:41003"/>
        <dbReference type="ChEBI" id="CHEBI:15377"/>
        <dbReference type="ChEBI" id="CHEBI:15378"/>
        <dbReference type="ChEBI" id="CHEBI:34071"/>
        <dbReference type="ChEBI" id="CHEBI:74344"/>
        <dbReference type="ChEBI" id="CHEBI:295975"/>
    </reaction>
    <physiologicalReaction direction="left-to-right" evidence="31">
        <dbReference type="Rhea" id="RHEA:41004"/>
    </physiologicalReaction>
</comment>
<accession>A0A0N4VQA7</accession>
<comment type="catalytic activity">
    <reaction evidence="25">
        <text>a 1-acyl-sn-glycero-3-phosphocholine + H2O = a 1-acyl-sn-glycerol + phosphocholine + H(+)</text>
        <dbReference type="Rhea" id="RHEA:44720"/>
        <dbReference type="ChEBI" id="CHEBI:15377"/>
        <dbReference type="ChEBI" id="CHEBI:15378"/>
        <dbReference type="ChEBI" id="CHEBI:58168"/>
        <dbReference type="ChEBI" id="CHEBI:64683"/>
        <dbReference type="ChEBI" id="CHEBI:295975"/>
    </reaction>
    <physiologicalReaction direction="left-to-right" evidence="25">
        <dbReference type="Rhea" id="RHEA:44721"/>
    </physiologicalReaction>
</comment>
<gene>
    <name evidence="32" type="ORF">EVEC_LOCUS12353</name>
</gene>
<keyword evidence="6" id="KW-0597">Phosphoprotein</keyword>
<dbReference type="WBParaSite" id="EVEC_0001320301-mRNA-1">
    <property type="protein sequence ID" value="EVEC_0001320301-mRNA-1"/>
    <property type="gene ID" value="EVEC_0001320301"/>
</dbReference>
<keyword evidence="11" id="KW-0862">Zinc</keyword>
<evidence type="ECO:0000256" key="21">
    <source>
        <dbReference type="ARBA" id="ARBA00047290"/>
    </source>
</evidence>
<evidence type="ECO:0000256" key="12">
    <source>
        <dbReference type="ARBA" id="ARBA00022963"/>
    </source>
</evidence>
<evidence type="ECO:0000256" key="31">
    <source>
        <dbReference type="ARBA" id="ARBA00049320"/>
    </source>
</evidence>
<keyword evidence="9" id="KW-0732">Signal</keyword>
<evidence type="ECO:0000313" key="33">
    <source>
        <dbReference type="Proteomes" id="UP000274131"/>
    </source>
</evidence>
<dbReference type="Proteomes" id="UP000274131">
    <property type="component" value="Unassembled WGS sequence"/>
</dbReference>
<evidence type="ECO:0000256" key="8">
    <source>
        <dbReference type="ARBA" id="ARBA00022723"/>
    </source>
</evidence>
<comment type="catalytic activity">
    <reaction evidence="26">
        <text>1-tetradecanoyl-sn-glycero-3-phosphocholine + H2O = 1-tetradecanoyl-sn-glycerol + phosphocholine + H(+)</text>
        <dbReference type="Rhea" id="RHEA:40999"/>
        <dbReference type="ChEBI" id="CHEBI:15377"/>
        <dbReference type="ChEBI" id="CHEBI:15378"/>
        <dbReference type="ChEBI" id="CHEBI:64489"/>
        <dbReference type="ChEBI" id="CHEBI:75536"/>
        <dbReference type="ChEBI" id="CHEBI:295975"/>
    </reaction>
    <physiologicalReaction direction="left-to-right" evidence="26">
        <dbReference type="Rhea" id="RHEA:41000"/>
    </physiologicalReaction>
</comment>
<dbReference type="InterPro" id="IPR002591">
    <property type="entry name" value="Phosphodiest/P_Trfase"/>
</dbReference>
<dbReference type="InterPro" id="IPR017850">
    <property type="entry name" value="Alkaline_phosphatase_core_sf"/>
</dbReference>
<evidence type="ECO:0000256" key="27">
    <source>
        <dbReference type="ARBA" id="ARBA00048209"/>
    </source>
</evidence>
<comment type="similarity">
    <text evidence="3">Belongs to the nucleotide pyrophosphatase/phosphodiesterase family.</text>
</comment>
<comment type="catalytic activity">
    <reaction evidence="23">
        <text>glycero-2-phosphocholine + H2O = phosphocholine + glycerol + H(+)</text>
        <dbReference type="Rhea" id="RHEA:61684"/>
        <dbReference type="ChEBI" id="CHEBI:15377"/>
        <dbReference type="ChEBI" id="CHEBI:15378"/>
        <dbReference type="ChEBI" id="CHEBI:17754"/>
        <dbReference type="ChEBI" id="CHEBI:144950"/>
        <dbReference type="ChEBI" id="CHEBI:295975"/>
    </reaction>
    <physiologicalReaction direction="left-to-right" evidence="23">
        <dbReference type="Rhea" id="RHEA:61685"/>
    </physiologicalReaction>
</comment>
<evidence type="ECO:0000256" key="28">
    <source>
        <dbReference type="ARBA" id="ARBA00048234"/>
    </source>
</evidence>
<comment type="catalytic activity">
    <reaction evidence="28">
        <text>sphing-4-enine-phosphocholine + H2O = sphing-4-enine + phosphocholine + H(+)</text>
        <dbReference type="Rhea" id="RHEA:41095"/>
        <dbReference type="ChEBI" id="CHEBI:15377"/>
        <dbReference type="ChEBI" id="CHEBI:15378"/>
        <dbReference type="ChEBI" id="CHEBI:57756"/>
        <dbReference type="ChEBI" id="CHEBI:58906"/>
        <dbReference type="ChEBI" id="CHEBI:295975"/>
    </reaction>
    <physiologicalReaction direction="left-to-right" evidence="28">
        <dbReference type="Rhea" id="RHEA:41096"/>
    </physiologicalReaction>
</comment>
<evidence type="ECO:0000256" key="6">
    <source>
        <dbReference type="ARBA" id="ARBA00022553"/>
    </source>
</evidence>
<evidence type="ECO:0000256" key="11">
    <source>
        <dbReference type="ARBA" id="ARBA00022833"/>
    </source>
</evidence>
<dbReference type="OrthoDB" id="415411at2759"/>
<comment type="catalytic activity">
    <reaction evidence="29">
        <text>sn-glycerol 3-phosphocholine + H2O = phosphocholine + glycerol + H(+)</text>
        <dbReference type="Rhea" id="RHEA:19545"/>
        <dbReference type="ChEBI" id="CHEBI:15377"/>
        <dbReference type="ChEBI" id="CHEBI:15378"/>
        <dbReference type="ChEBI" id="CHEBI:16870"/>
        <dbReference type="ChEBI" id="CHEBI:17754"/>
        <dbReference type="ChEBI" id="CHEBI:295975"/>
        <dbReference type="EC" id="3.1.4.38"/>
    </reaction>
    <physiologicalReaction direction="left-to-right" evidence="29">
        <dbReference type="Rhea" id="RHEA:19546"/>
    </physiologicalReaction>
</comment>
<dbReference type="EMBL" id="UXUI01014294">
    <property type="protein sequence ID" value="VDD97602.1"/>
    <property type="molecule type" value="Genomic_DNA"/>
</dbReference>
<keyword evidence="13" id="KW-0443">Lipid metabolism</keyword>
<keyword evidence="16" id="KW-0325">Glycoprotein</keyword>
<reference evidence="34" key="1">
    <citation type="submission" date="2017-02" db="UniProtKB">
        <authorList>
            <consortium name="WormBaseParasite"/>
        </authorList>
    </citation>
    <scope>IDENTIFICATION</scope>
</reference>
<comment type="catalytic activity">
    <reaction evidence="21">
        <text>1-dodecanoyl-sn-glycero-3-phosphocholine + H2O = 1-dodecanoyl-sn-glycerol + phosphocholine + H(+)</text>
        <dbReference type="Rhea" id="RHEA:41127"/>
        <dbReference type="ChEBI" id="CHEBI:15377"/>
        <dbReference type="ChEBI" id="CHEBI:15378"/>
        <dbReference type="ChEBI" id="CHEBI:74966"/>
        <dbReference type="ChEBI" id="CHEBI:75529"/>
        <dbReference type="ChEBI" id="CHEBI:295975"/>
    </reaction>
    <physiologicalReaction direction="left-to-right" evidence="21">
        <dbReference type="Rhea" id="RHEA:41128"/>
    </physiologicalReaction>
</comment>
<evidence type="ECO:0000256" key="19">
    <source>
        <dbReference type="ARBA" id="ARBA00032556"/>
    </source>
</evidence>
<comment type="cofactor">
    <cofactor evidence="1">
        <name>Zn(2+)</name>
        <dbReference type="ChEBI" id="CHEBI:29105"/>
    </cofactor>
</comment>
<evidence type="ECO:0000256" key="25">
    <source>
        <dbReference type="ARBA" id="ARBA00047600"/>
    </source>
</evidence>
<evidence type="ECO:0000256" key="26">
    <source>
        <dbReference type="ARBA" id="ARBA00047779"/>
    </source>
</evidence>
<evidence type="ECO:0000256" key="14">
    <source>
        <dbReference type="ARBA" id="ARBA00023136"/>
    </source>
</evidence>
<evidence type="ECO:0000313" key="34">
    <source>
        <dbReference type="WBParaSite" id="EVEC_0001320301-mRNA-1"/>
    </source>
</evidence>
<evidence type="ECO:0000256" key="20">
    <source>
        <dbReference type="ARBA" id="ARBA00046203"/>
    </source>
</evidence>
<evidence type="ECO:0000313" key="32">
    <source>
        <dbReference type="EMBL" id="VDD97602.1"/>
    </source>
</evidence>
<reference evidence="32 33" key="2">
    <citation type="submission" date="2018-10" db="EMBL/GenBank/DDBJ databases">
        <authorList>
            <consortium name="Pathogen Informatics"/>
        </authorList>
    </citation>
    <scope>NUCLEOTIDE SEQUENCE [LARGE SCALE GENOMIC DNA]</scope>
</reference>
<comment type="catalytic activity">
    <reaction evidence="24">
        <text>a 1-O-alkyl-sn-glycero-3-phosphocholine + H2O = a 1-O-alkyl-sn-glycerol + phosphocholine + H(+)</text>
        <dbReference type="Rhea" id="RHEA:36083"/>
        <dbReference type="ChEBI" id="CHEBI:15377"/>
        <dbReference type="ChEBI" id="CHEBI:15378"/>
        <dbReference type="ChEBI" id="CHEBI:15850"/>
        <dbReference type="ChEBI" id="CHEBI:30909"/>
        <dbReference type="ChEBI" id="CHEBI:295975"/>
    </reaction>
    <physiologicalReaction direction="left-to-right" evidence="24">
        <dbReference type="Rhea" id="RHEA:36084"/>
    </physiologicalReaction>
</comment>
<keyword evidence="15" id="KW-1015">Disulfide bond</keyword>
<proteinExistence type="inferred from homology"/>
<dbReference type="Pfam" id="PF01663">
    <property type="entry name" value="Phosphodiest"/>
    <property type="match status" value="1"/>
</dbReference>
<dbReference type="PANTHER" id="PTHR10151:SF66">
    <property type="entry name" value="GLYCEROPHOSPHOCHOLINE CHOLINEPHOSPHODIESTERASE ENPP6"/>
    <property type="match status" value="1"/>
</dbReference>
<evidence type="ECO:0000256" key="30">
    <source>
        <dbReference type="ARBA" id="ARBA00049092"/>
    </source>
</evidence>
<dbReference type="GO" id="GO:0005886">
    <property type="term" value="C:plasma membrane"/>
    <property type="evidence" value="ECO:0007669"/>
    <property type="project" value="UniProtKB-SubCell"/>
</dbReference>
<name>A0A0N4VQA7_ENTVE</name>